<dbReference type="HOGENOM" id="CLU_897651_0_0_1"/>
<sequence>MSFQIPVTEILLQEPELYYSTPGGKLLSGPHYIGDKLYHVVIDDREYPKEFVNISIIDNKLHRLRLTEKNIKFQLNHQGYDNDSIAKVYDKIFELLYKHEFQVIKTYGSFAFEFEISGKIKLSINDPVEMDEEGDQMEGLFNVIDCDANRIAALQHLNNQLIDIIKSKDLVIETLQNMVEDVDSKMIERWIPKNTKNHEHLTPFDYQKWIQNQKKFTKDSQETKSLLESSNKVFNSLSSSDDENKNDEDEESDVDFGKVWTKEDYAKYERKRKRKGEEEDTRSFDEKLTDMAEQAASRKKRSFGRIQPGK</sequence>
<evidence type="ECO:0000256" key="1">
    <source>
        <dbReference type="SAM" id="MobiDB-lite"/>
    </source>
</evidence>
<dbReference type="InParanoid" id="I2H4S2"/>
<feature type="region of interest" description="Disordered" evidence="1">
    <location>
        <begin position="269"/>
        <end position="310"/>
    </location>
</feature>
<evidence type="ECO:0000313" key="3">
    <source>
        <dbReference type="Proteomes" id="UP000002866"/>
    </source>
</evidence>
<feature type="compositionally biased region" description="Basic and acidic residues" evidence="1">
    <location>
        <begin position="275"/>
        <end position="290"/>
    </location>
</feature>
<accession>I2H4S2</accession>
<proteinExistence type="predicted"/>
<dbReference type="KEGG" id="tbl:TBLA_0E03200"/>
<reference evidence="2 3" key="1">
    <citation type="journal article" date="2011" name="Proc. Natl. Acad. Sci. U.S.A.">
        <title>Evolutionary erosion of yeast sex chromosomes by mating-type switching accidents.</title>
        <authorList>
            <person name="Gordon J.L."/>
            <person name="Armisen D."/>
            <person name="Proux-Wera E."/>
            <person name="Oheigeartaigh S.S."/>
            <person name="Byrne K.P."/>
            <person name="Wolfe K.H."/>
        </authorList>
    </citation>
    <scope>NUCLEOTIDE SEQUENCE [LARGE SCALE GENOMIC DNA]</scope>
    <source>
        <strain evidence="3">ATCC 34711 / CBS 6284 / DSM 70876 / NBRC 10599 / NRRL Y-10934 / UCD 77-7</strain>
    </source>
</reference>
<feature type="compositionally biased region" description="Acidic residues" evidence="1">
    <location>
        <begin position="240"/>
        <end position="254"/>
    </location>
</feature>
<feature type="region of interest" description="Disordered" evidence="1">
    <location>
        <begin position="234"/>
        <end position="254"/>
    </location>
</feature>
<protein>
    <submittedName>
        <fullName evidence="2">Uncharacterized protein</fullName>
    </submittedName>
</protein>
<name>I2H4S2_HENB6</name>
<evidence type="ECO:0000313" key="2">
    <source>
        <dbReference type="EMBL" id="CCH61374.1"/>
    </source>
</evidence>
<dbReference type="Proteomes" id="UP000002866">
    <property type="component" value="Chromosome 5"/>
</dbReference>
<dbReference type="EMBL" id="HE806320">
    <property type="protein sequence ID" value="CCH61374.1"/>
    <property type="molecule type" value="Genomic_DNA"/>
</dbReference>
<gene>
    <name evidence="2" type="primary">TBLA0E03200</name>
    <name evidence="2" type="ORF">TBLA_0E03200</name>
</gene>
<organism evidence="2 3">
    <name type="scientific">Henningerozyma blattae (strain ATCC 34711 / CBS 6284 / DSM 70876 / NBRC 10599 / NRRL Y-10934 / UCD 77-7)</name>
    <name type="common">Yeast</name>
    <name type="synonym">Tetrapisispora blattae</name>
    <dbReference type="NCBI Taxonomy" id="1071380"/>
    <lineage>
        <taxon>Eukaryota</taxon>
        <taxon>Fungi</taxon>
        <taxon>Dikarya</taxon>
        <taxon>Ascomycota</taxon>
        <taxon>Saccharomycotina</taxon>
        <taxon>Saccharomycetes</taxon>
        <taxon>Saccharomycetales</taxon>
        <taxon>Saccharomycetaceae</taxon>
        <taxon>Henningerozyma</taxon>
    </lineage>
</organism>
<dbReference type="AlphaFoldDB" id="I2H4S2"/>
<dbReference type="FunCoup" id="I2H4S2">
    <property type="interactions" value="43"/>
</dbReference>
<dbReference type="GeneID" id="14496447"/>
<keyword evidence="3" id="KW-1185">Reference proteome</keyword>
<dbReference type="RefSeq" id="XP_004180893.1">
    <property type="nucleotide sequence ID" value="XM_004180845.1"/>
</dbReference>